<protein>
    <submittedName>
        <fullName evidence="1">Uncharacterized protein</fullName>
    </submittedName>
</protein>
<dbReference type="EnsemblMetazoa" id="ISCW022903-RA">
    <property type="protein sequence ID" value="ISCW022903-PA"/>
    <property type="gene ID" value="ISCW022903"/>
</dbReference>
<sequence>RCIPNLQTREIDKTSTVRLHSLLVSFFFLIFWHEQQINVEENLKYEGGRGGGGGAIYKTGKGTLMHTLVDHYGTGQGKYRICNKGEAEERERQTC</sequence>
<reference evidence="2" key="1">
    <citation type="submission" date="2008-03" db="EMBL/GenBank/DDBJ databases">
        <title>Annotation of Ixodes scapularis.</title>
        <authorList>
            <consortium name="Ixodes scapularis Genome Project Consortium"/>
            <person name="Caler E."/>
            <person name="Hannick L.I."/>
            <person name="Bidwell S."/>
            <person name="Joardar V."/>
            <person name="Thiagarajan M."/>
            <person name="Amedeo P."/>
            <person name="Galinsky K.J."/>
            <person name="Schobel S."/>
            <person name="Inman J."/>
            <person name="Hostetler J."/>
            <person name="Miller J."/>
            <person name="Hammond M."/>
            <person name="Megy K."/>
            <person name="Lawson D."/>
            <person name="Kodira C."/>
            <person name="Sutton G."/>
            <person name="Meyer J."/>
            <person name="Hill C.A."/>
            <person name="Birren B."/>
            <person name="Nene V."/>
            <person name="Collins F."/>
            <person name="Alarcon-Chaidez F."/>
            <person name="Wikel S."/>
            <person name="Strausberg R."/>
        </authorList>
    </citation>
    <scope>NUCLEOTIDE SEQUENCE [LARGE SCALE GENOMIC DNA]</scope>
    <source>
        <strain evidence="2">Wikel</strain>
    </source>
</reference>
<dbReference type="Proteomes" id="UP000001555">
    <property type="component" value="Unassembled WGS sequence"/>
</dbReference>
<evidence type="ECO:0000313" key="2">
    <source>
        <dbReference type="Proteomes" id="UP000001555"/>
    </source>
</evidence>
<name>A0A1S4M2C2_IXOSC</name>
<proteinExistence type="predicted"/>
<evidence type="ECO:0000313" key="1">
    <source>
        <dbReference type="EnsemblMetazoa" id="ISCW022903-PA"/>
    </source>
</evidence>
<organism evidence="1 2">
    <name type="scientific">Ixodes scapularis</name>
    <name type="common">Black-legged tick</name>
    <name type="synonym">Deer tick</name>
    <dbReference type="NCBI Taxonomy" id="6945"/>
    <lineage>
        <taxon>Eukaryota</taxon>
        <taxon>Metazoa</taxon>
        <taxon>Ecdysozoa</taxon>
        <taxon>Arthropoda</taxon>
        <taxon>Chelicerata</taxon>
        <taxon>Arachnida</taxon>
        <taxon>Acari</taxon>
        <taxon>Parasitiformes</taxon>
        <taxon>Ixodida</taxon>
        <taxon>Ixodoidea</taxon>
        <taxon>Ixodidae</taxon>
        <taxon>Ixodinae</taxon>
        <taxon>Ixodes</taxon>
    </lineage>
</organism>
<keyword evidence="2" id="KW-1185">Reference proteome</keyword>
<dbReference type="AlphaFoldDB" id="A0A1S4M2C2"/>
<dbReference type="EMBL" id="ABJB010023440">
    <property type="status" value="NOT_ANNOTATED_CDS"/>
    <property type="molecule type" value="Genomic_DNA"/>
</dbReference>
<accession>A0A1S4M2C2</accession>
<dbReference type="InParanoid" id="A0A1S4M2C2"/>
<reference evidence="1" key="2">
    <citation type="submission" date="2020-05" db="UniProtKB">
        <authorList>
            <consortium name="EnsemblMetazoa"/>
        </authorList>
    </citation>
    <scope>IDENTIFICATION</scope>
    <source>
        <strain evidence="1">wikel</strain>
    </source>
</reference>
<dbReference type="VEuPathDB" id="VectorBase:ISCW022903"/>